<sequence>MVRKDSRVHNRSILERISDDAKTTGLTRVDFLLDLCRGHKCIMIISLDSLGQSLMLMVFRDDKVTI</sequence>
<keyword evidence="2" id="KW-1185">Reference proteome</keyword>
<evidence type="ECO:0000313" key="1">
    <source>
        <dbReference type="EMBL" id="AGS39616.1"/>
    </source>
</evidence>
<gene>
    <name evidence="1" type="ORF">CYCME_1287</name>
</gene>
<evidence type="ECO:0000313" key="2">
    <source>
        <dbReference type="Proteomes" id="UP000015380"/>
    </source>
</evidence>
<proteinExistence type="predicted"/>
<dbReference type="Proteomes" id="UP000015380">
    <property type="component" value="Chromosome"/>
</dbReference>
<reference evidence="1 2" key="1">
    <citation type="submission" date="2013-05" db="EMBL/GenBank/DDBJ databases">
        <title>Between feast and famine: a lifestyle of most important marine PAH-degrading bacterium Cycloclasticus sp. 7ME.</title>
        <authorList>
            <person name="Yakimov M.M."/>
            <person name="Messina E."/>
            <person name="Genovese M."/>
            <person name="Denaro R."/>
            <person name="Crisafi F."/>
            <person name="Russo D."/>
            <person name="Cappello S."/>
            <person name="Santisi S."/>
            <person name="Smedile F."/>
            <person name="Golyshina O.V."/>
            <person name="Tran H."/>
            <person name="Pieper D.H."/>
            <person name="Golyshin P.N."/>
            <person name="Giuliano L."/>
        </authorList>
    </citation>
    <scope>NUCLEOTIDE SEQUENCE [LARGE SCALE GENOMIC DNA]</scope>
    <source>
        <strain evidence="1 2">78-ME</strain>
    </source>
</reference>
<dbReference type="AlphaFoldDB" id="S5T758"/>
<accession>S5T758</accession>
<dbReference type="KEGG" id="cza:CYCME_1287"/>
<organism evidence="1 2">
    <name type="scientific">Cycloclasticus zancles 78-ME</name>
    <dbReference type="NCBI Taxonomy" id="1198232"/>
    <lineage>
        <taxon>Bacteria</taxon>
        <taxon>Pseudomonadati</taxon>
        <taxon>Pseudomonadota</taxon>
        <taxon>Gammaproteobacteria</taxon>
        <taxon>Thiotrichales</taxon>
        <taxon>Piscirickettsiaceae</taxon>
        <taxon>Cycloclasticus</taxon>
    </lineage>
</organism>
<dbReference type="HOGENOM" id="CLU_2823945_0_0_6"/>
<dbReference type="EMBL" id="CP005996">
    <property type="protein sequence ID" value="AGS39616.1"/>
    <property type="molecule type" value="Genomic_DNA"/>
</dbReference>
<protein>
    <submittedName>
        <fullName evidence="1">Uncharacterized protein</fullName>
    </submittedName>
</protein>
<reference evidence="2" key="2">
    <citation type="journal article" date="2016" name="Environ. Microbiol. Rep.">
        <title>Analysis of defence systems and a conjugative IncP-1 plasmid in the marine polyaromatic hydrocarbons-degrading bacterium Cycloclasticus sp. 78-ME.</title>
        <authorList>
            <person name="Yakimov M.M."/>
            <person name="Crisafi F."/>
            <person name="Messina E."/>
            <person name="Smedile F."/>
            <person name="Lopatina A."/>
            <person name="Denaro R."/>
            <person name="Pieper D.H."/>
            <person name="Golyshin P.N."/>
            <person name="Giuliano L."/>
        </authorList>
    </citation>
    <scope>NUCLEOTIDE SEQUENCE [LARGE SCALE GENOMIC DNA]</scope>
    <source>
        <strain evidence="2">78-ME</strain>
    </source>
</reference>
<name>S5T758_9GAMM</name>